<dbReference type="GO" id="GO:0000160">
    <property type="term" value="P:phosphorelay signal transduction system"/>
    <property type="evidence" value="ECO:0007669"/>
    <property type="project" value="InterPro"/>
</dbReference>
<feature type="domain" description="HTH luxR-type" evidence="4">
    <location>
        <begin position="150"/>
        <end position="215"/>
    </location>
</feature>
<dbReference type="PRINTS" id="PR00038">
    <property type="entry name" value="HTHLUXR"/>
</dbReference>
<dbReference type="PROSITE" id="PS50043">
    <property type="entry name" value="HTH_LUXR_2"/>
    <property type="match status" value="1"/>
</dbReference>
<evidence type="ECO:0000256" key="1">
    <source>
        <dbReference type="ARBA" id="ARBA00022553"/>
    </source>
</evidence>
<dbReference type="OrthoDB" id="9779069at2"/>
<dbReference type="GO" id="GO:0003677">
    <property type="term" value="F:DNA binding"/>
    <property type="evidence" value="ECO:0007669"/>
    <property type="project" value="UniProtKB-KW"/>
</dbReference>
<protein>
    <submittedName>
        <fullName evidence="6">Response regulator transcription factor</fullName>
    </submittedName>
</protein>
<name>A0A4P6K477_KTERU</name>
<dbReference type="SUPFAM" id="SSF52172">
    <property type="entry name" value="CheY-like"/>
    <property type="match status" value="1"/>
</dbReference>
<dbReference type="InterPro" id="IPR058245">
    <property type="entry name" value="NreC/VraR/RcsB-like_REC"/>
</dbReference>
<evidence type="ECO:0000313" key="7">
    <source>
        <dbReference type="Proteomes" id="UP000290365"/>
    </source>
</evidence>
<proteinExistence type="predicted"/>
<dbReference type="Pfam" id="PF00196">
    <property type="entry name" value="GerE"/>
    <property type="match status" value="1"/>
</dbReference>
<dbReference type="Pfam" id="PF00072">
    <property type="entry name" value="Response_reg"/>
    <property type="match status" value="1"/>
</dbReference>
<keyword evidence="7" id="KW-1185">Reference proteome</keyword>
<dbReference type="SMART" id="SM00421">
    <property type="entry name" value="HTH_LUXR"/>
    <property type="match status" value="1"/>
</dbReference>
<feature type="modified residue" description="4-aspartylphosphate" evidence="3">
    <location>
        <position position="56"/>
    </location>
</feature>
<evidence type="ECO:0000256" key="3">
    <source>
        <dbReference type="PROSITE-ProRule" id="PRU00169"/>
    </source>
</evidence>
<reference evidence="6 7" key="1">
    <citation type="submission" date="2019-01" db="EMBL/GenBank/DDBJ databases">
        <title>Ktedonosporobacter rubrisoli SCAWS-G2.</title>
        <authorList>
            <person name="Huang Y."/>
            <person name="Yan B."/>
        </authorList>
    </citation>
    <scope>NUCLEOTIDE SEQUENCE [LARGE SCALE GENOMIC DNA]</scope>
    <source>
        <strain evidence="6 7">SCAWS-G2</strain>
    </source>
</reference>
<dbReference type="Proteomes" id="UP000290365">
    <property type="component" value="Chromosome"/>
</dbReference>
<accession>A0A4P6K477</accession>
<evidence type="ECO:0000259" key="4">
    <source>
        <dbReference type="PROSITE" id="PS50043"/>
    </source>
</evidence>
<keyword evidence="1 3" id="KW-0597">Phosphoprotein</keyword>
<dbReference type="InterPro" id="IPR011006">
    <property type="entry name" value="CheY-like_superfamily"/>
</dbReference>
<dbReference type="RefSeq" id="WP_129894042.1">
    <property type="nucleotide sequence ID" value="NZ_CP035758.1"/>
</dbReference>
<dbReference type="SUPFAM" id="SSF46894">
    <property type="entry name" value="C-terminal effector domain of the bipartite response regulators"/>
    <property type="match status" value="1"/>
</dbReference>
<evidence type="ECO:0000313" key="6">
    <source>
        <dbReference type="EMBL" id="QBD82974.1"/>
    </source>
</evidence>
<dbReference type="PROSITE" id="PS50110">
    <property type="entry name" value="RESPONSE_REGULATORY"/>
    <property type="match status" value="1"/>
</dbReference>
<evidence type="ECO:0000259" key="5">
    <source>
        <dbReference type="PROSITE" id="PS50110"/>
    </source>
</evidence>
<dbReference type="AlphaFoldDB" id="A0A4P6K477"/>
<dbReference type="Gene3D" id="3.40.50.2300">
    <property type="match status" value="1"/>
</dbReference>
<dbReference type="InterPro" id="IPR000792">
    <property type="entry name" value="Tscrpt_reg_LuxR_C"/>
</dbReference>
<dbReference type="SMART" id="SM00448">
    <property type="entry name" value="REC"/>
    <property type="match status" value="1"/>
</dbReference>
<dbReference type="KEGG" id="kbs:EPA93_46240"/>
<dbReference type="InterPro" id="IPR039420">
    <property type="entry name" value="WalR-like"/>
</dbReference>
<dbReference type="GO" id="GO:0006355">
    <property type="term" value="P:regulation of DNA-templated transcription"/>
    <property type="evidence" value="ECO:0007669"/>
    <property type="project" value="InterPro"/>
</dbReference>
<dbReference type="InterPro" id="IPR016032">
    <property type="entry name" value="Sig_transdc_resp-reg_C-effctor"/>
</dbReference>
<dbReference type="CDD" id="cd17535">
    <property type="entry name" value="REC_NarL-like"/>
    <property type="match status" value="1"/>
</dbReference>
<dbReference type="PANTHER" id="PTHR43214">
    <property type="entry name" value="TWO-COMPONENT RESPONSE REGULATOR"/>
    <property type="match status" value="1"/>
</dbReference>
<dbReference type="InterPro" id="IPR001789">
    <property type="entry name" value="Sig_transdc_resp-reg_receiver"/>
</dbReference>
<organism evidence="6 7">
    <name type="scientific">Ktedonosporobacter rubrisoli</name>
    <dbReference type="NCBI Taxonomy" id="2509675"/>
    <lineage>
        <taxon>Bacteria</taxon>
        <taxon>Bacillati</taxon>
        <taxon>Chloroflexota</taxon>
        <taxon>Ktedonobacteria</taxon>
        <taxon>Ktedonobacterales</taxon>
        <taxon>Ktedonosporobacteraceae</taxon>
        <taxon>Ktedonosporobacter</taxon>
    </lineage>
</organism>
<feature type="domain" description="Response regulatory" evidence="5">
    <location>
        <begin position="5"/>
        <end position="121"/>
    </location>
</feature>
<sequence>MDSIRVLIADDHPLFRGGLRALLESVPDMQVIGEAATGDEGVSLARSLQPDVILMDIKMPGINGIEATRRILNTSPHIHILIMTMFEDDDSIFAAIRAGARGYLLKGAVQEETLRAIRAVSHGEAIFGPAIAERLMHYFGSTRPTAKRGPAQFFPELTEREYEILTFIAQRKSNADIAARLVLSPKTVRNHVSNILSKLQVADRTEAMHAAWTAGLGQREYEEG</sequence>
<dbReference type="CDD" id="cd06170">
    <property type="entry name" value="LuxR_C_like"/>
    <property type="match status" value="1"/>
</dbReference>
<evidence type="ECO:0000256" key="2">
    <source>
        <dbReference type="ARBA" id="ARBA00023125"/>
    </source>
</evidence>
<gene>
    <name evidence="6" type="ORF">EPA93_46240</name>
</gene>
<dbReference type="EMBL" id="CP035758">
    <property type="protein sequence ID" value="QBD82974.1"/>
    <property type="molecule type" value="Genomic_DNA"/>
</dbReference>
<keyword evidence="2" id="KW-0238">DNA-binding</keyword>